<accession>A0ABV3ZMX6</accession>
<comment type="caution">
    <text evidence="3">The sequence shown here is derived from an EMBL/GenBank/DDBJ whole genome shotgun (WGS) entry which is preliminary data.</text>
</comment>
<feature type="region of interest" description="Disordered" evidence="1">
    <location>
        <begin position="18"/>
        <end position="65"/>
    </location>
</feature>
<dbReference type="RefSeq" id="WP_369332609.1">
    <property type="nucleotide sequence ID" value="NZ_JAULBC010000014.1"/>
</dbReference>
<proteinExistence type="predicted"/>
<dbReference type="Proteomes" id="UP001560573">
    <property type="component" value="Unassembled WGS sequence"/>
</dbReference>
<keyword evidence="2" id="KW-0732">Signal</keyword>
<keyword evidence="4" id="KW-1185">Reference proteome</keyword>
<evidence type="ECO:0000313" key="3">
    <source>
        <dbReference type="EMBL" id="MEX6691193.1"/>
    </source>
</evidence>
<gene>
    <name evidence="3" type="ORF">QTN47_27030</name>
</gene>
<evidence type="ECO:0000256" key="1">
    <source>
        <dbReference type="SAM" id="MobiDB-lite"/>
    </source>
</evidence>
<feature type="chain" id="PRO_5047379877" evidence="2">
    <location>
        <begin position="21"/>
        <end position="65"/>
    </location>
</feature>
<organism evidence="3 4">
    <name type="scientific">Danxiaibacter flavus</name>
    <dbReference type="NCBI Taxonomy" id="3049108"/>
    <lineage>
        <taxon>Bacteria</taxon>
        <taxon>Pseudomonadati</taxon>
        <taxon>Bacteroidota</taxon>
        <taxon>Chitinophagia</taxon>
        <taxon>Chitinophagales</taxon>
        <taxon>Chitinophagaceae</taxon>
        <taxon>Danxiaibacter</taxon>
    </lineage>
</organism>
<sequence>MKAKFLLVAALVLGLAVANAQNPTPSADSKHKKEHAEKAKKDSTAKAEKKAAKSEKKAEKKPATK</sequence>
<evidence type="ECO:0000256" key="2">
    <source>
        <dbReference type="SAM" id="SignalP"/>
    </source>
</evidence>
<reference evidence="3 4" key="1">
    <citation type="submission" date="2023-07" db="EMBL/GenBank/DDBJ databases">
        <authorList>
            <person name="Lian W.-H."/>
        </authorList>
    </citation>
    <scope>NUCLEOTIDE SEQUENCE [LARGE SCALE GENOMIC DNA]</scope>
    <source>
        <strain evidence="3 4">SYSU DXS3180</strain>
    </source>
</reference>
<name>A0ABV3ZMX6_9BACT</name>
<evidence type="ECO:0000313" key="4">
    <source>
        <dbReference type="Proteomes" id="UP001560573"/>
    </source>
</evidence>
<protein>
    <submittedName>
        <fullName evidence="3">Uncharacterized protein</fullName>
    </submittedName>
</protein>
<feature type="compositionally biased region" description="Basic and acidic residues" evidence="1">
    <location>
        <begin position="28"/>
        <end position="65"/>
    </location>
</feature>
<dbReference type="EMBL" id="JAULBC010000014">
    <property type="protein sequence ID" value="MEX6691193.1"/>
    <property type="molecule type" value="Genomic_DNA"/>
</dbReference>
<feature type="signal peptide" evidence="2">
    <location>
        <begin position="1"/>
        <end position="20"/>
    </location>
</feature>